<dbReference type="Proteomes" id="UP000663882">
    <property type="component" value="Unassembled WGS sequence"/>
</dbReference>
<name>A0A814ZC14_9BILA</name>
<comment type="caution">
    <text evidence="2">The sequence shown here is derived from an EMBL/GenBank/DDBJ whole genome shotgun (WGS) entry which is preliminary data.</text>
</comment>
<organism evidence="2 3">
    <name type="scientific">Rotaria sordida</name>
    <dbReference type="NCBI Taxonomy" id="392033"/>
    <lineage>
        <taxon>Eukaryota</taxon>
        <taxon>Metazoa</taxon>
        <taxon>Spiralia</taxon>
        <taxon>Gnathifera</taxon>
        <taxon>Rotifera</taxon>
        <taxon>Eurotatoria</taxon>
        <taxon>Bdelloidea</taxon>
        <taxon>Philodinida</taxon>
        <taxon>Philodinidae</taxon>
        <taxon>Rotaria</taxon>
    </lineage>
</organism>
<keyword evidence="1" id="KW-0812">Transmembrane</keyword>
<protein>
    <submittedName>
        <fullName evidence="2">Uncharacterized protein</fullName>
    </submittedName>
</protein>
<keyword evidence="1" id="KW-0472">Membrane</keyword>
<sequence length="243" mass="26776">MITGPVNPNSIDMPLIQTGCLKSEFNSTYPVHLNGIIRPDEFQQSIENINRIISSRKSRIIVGLIAILSLSSGMVLFILGGVTRIESHLAGFPILVGIGLGIFGFGMLVLSIGCCVVQLQTTTRLQQAVANESMKYSTRSPPCSWRLHVYRTRGGGYRRRRNTRLIYRVIIEIGNPAVPGSGYATYQFNQVAPQSTSIFSEQNNMPPPYYHQSVAGFCSHCGIPRPNITAKFCSSCGHSFNVY</sequence>
<proteinExistence type="predicted"/>
<evidence type="ECO:0000313" key="2">
    <source>
        <dbReference type="EMBL" id="CAF1240318.1"/>
    </source>
</evidence>
<gene>
    <name evidence="2" type="ORF">RFH988_LOCUS26635</name>
</gene>
<dbReference type="AlphaFoldDB" id="A0A814ZC14"/>
<accession>A0A814ZC14</accession>
<reference evidence="2" key="1">
    <citation type="submission" date="2021-02" db="EMBL/GenBank/DDBJ databases">
        <authorList>
            <person name="Nowell W R."/>
        </authorList>
    </citation>
    <scope>NUCLEOTIDE SEQUENCE</scope>
</reference>
<evidence type="ECO:0000256" key="1">
    <source>
        <dbReference type="SAM" id="Phobius"/>
    </source>
</evidence>
<evidence type="ECO:0000313" key="3">
    <source>
        <dbReference type="Proteomes" id="UP000663882"/>
    </source>
</evidence>
<keyword evidence="1" id="KW-1133">Transmembrane helix</keyword>
<dbReference type="OrthoDB" id="10019708at2759"/>
<feature type="transmembrane region" description="Helical" evidence="1">
    <location>
        <begin position="94"/>
        <end position="117"/>
    </location>
</feature>
<feature type="transmembrane region" description="Helical" evidence="1">
    <location>
        <begin position="60"/>
        <end position="82"/>
    </location>
</feature>
<dbReference type="EMBL" id="CAJNOO010002143">
    <property type="protein sequence ID" value="CAF1240318.1"/>
    <property type="molecule type" value="Genomic_DNA"/>
</dbReference>